<comment type="caution">
    <text evidence="1">The sequence shown here is derived from an EMBL/GenBank/DDBJ whole genome shotgun (WGS) entry which is preliminary data.</text>
</comment>
<dbReference type="EMBL" id="BPLR01000823">
    <property type="protein sequence ID" value="GIY97715.1"/>
    <property type="molecule type" value="Genomic_DNA"/>
</dbReference>
<name>A0AAV4XU74_CAEEX</name>
<reference evidence="1 2" key="1">
    <citation type="submission" date="2021-06" db="EMBL/GenBank/DDBJ databases">
        <title>Caerostris extrusa draft genome.</title>
        <authorList>
            <person name="Kono N."/>
            <person name="Arakawa K."/>
        </authorList>
    </citation>
    <scope>NUCLEOTIDE SEQUENCE [LARGE SCALE GENOMIC DNA]</scope>
</reference>
<evidence type="ECO:0000313" key="2">
    <source>
        <dbReference type="Proteomes" id="UP001054945"/>
    </source>
</evidence>
<accession>A0AAV4XU74</accession>
<sequence>MDEQQQQNNVKLMEFRSWTLKMGKMTLFAPAQRLLSPALLQTVPICINGVLPVIKIRPKQNNVQINGVSKLDAEDTMGKMALFASAQRLLSPALSQTAHSAFMELFLL</sequence>
<gene>
    <name evidence="1" type="ORF">CEXT_226741</name>
</gene>
<dbReference type="AlphaFoldDB" id="A0AAV4XU74"/>
<keyword evidence="2" id="KW-1185">Reference proteome</keyword>
<proteinExistence type="predicted"/>
<organism evidence="1 2">
    <name type="scientific">Caerostris extrusa</name>
    <name type="common">Bark spider</name>
    <name type="synonym">Caerostris bankana</name>
    <dbReference type="NCBI Taxonomy" id="172846"/>
    <lineage>
        <taxon>Eukaryota</taxon>
        <taxon>Metazoa</taxon>
        <taxon>Ecdysozoa</taxon>
        <taxon>Arthropoda</taxon>
        <taxon>Chelicerata</taxon>
        <taxon>Arachnida</taxon>
        <taxon>Araneae</taxon>
        <taxon>Araneomorphae</taxon>
        <taxon>Entelegynae</taxon>
        <taxon>Araneoidea</taxon>
        <taxon>Araneidae</taxon>
        <taxon>Caerostris</taxon>
    </lineage>
</organism>
<evidence type="ECO:0000313" key="1">
    <source>
        <dbReference type="EMBL" id="GIY97715.1"/>
    </source>
</evidence>
<protein>
    <submittedName>
        <fullName evidence="1">Uncharacterized protein</fullName>
    </submittedName>
</protein>
<dbReference type="Proteomes" id="UP001054945">
    <property type="component" value="Unassembled WGS sequence"/>
</dbReference>